<evidence type="ECO:0000256" key="2">
    <source>
        <dbReference type="ARBA" id="ARBA00022448"/>
    </source>
</evidence>
<dbReference type="InterPro" id="IPR009716">
    <property type="entry name" value="Ferroportin-1"/>
</dbReference>
<keyword evidence="2 6" id="KW-0813">Transport</keyword>
<proteinExistence type="inferred from homology"/>
<gene>
    <name evidence="7" type="ORF">UCDDS831_g04384</name>
</gene>
<dbReference type="GO" id="GO:0005381">
    <property type="term" value="F:iron ion transmembrane transporter activity"/>
    <property type="evidence" value="ECO:0007669"/>
    <property type="project" value="UniProtKB-UniRule"/>
</dbReference>
<evidence type="ECO:0000313" key="7">
    <source>
        <dbReference type="EMBL" id="KKY21112.1"/>
    </source>
</evidence>
<dbReference type="PANTHER" id="PTHR11660:SF57">
    <property type="entry name" value="SOLUTE CARRIER FAMILY 40 MEMBER"/>
    <property type="match status" value="1"/>
</dbReference>
<comment type="caution">
    <text evidence="6">Lacks conserved residue(s) required for the propagation of feature annotation.</text>
</comment>
<evidence type="ECO:0000256" key="4">
    <source>
        <dbReference type="ARBA" id="ARBA00022989"/>
    </source>
</evidence>
<feature type="transmembrane region" description="Helical" evidence="6">
    <location>
        <begin position="211"/>
        <end position="232"/>
    </location>
</feature>
<evidence type="ECO:0000256" key="6">
    <source>
        <dbReference type="RuleBase" id="RU365065"/>
    </source>
</evidence>
<dbReference type="PANTHER" id="PTHR11660">
    <property type="entry name" value="SOLUTE CARRIER FAMILY 40 MEMBER"/>
    <property type="match status" value="1"/>
</dbReference>
<dbReference type="AlphaFoldDB" id="A0A0G2EDY1"/>
<protein>
    <recommendedName>
        <fullName evidence="6">Solute carrier family 40 member</fullName>
    </recommendedName>
</protein>
<evidence type="ECO:0000256" key="3">
    <source>
        <dbReference type="ARBA" id="ARBA00022692"/>
    </source>
</evidence>
<evidence type="ECO:0000256" key="1">
    <source>
        <dbReference type="ARBA" id="ARBA00004141"/>
    </source>
</evidence>
<keyword evidence="4 6" id="KW-1133">Transmembrane helix</keyword>
<comment type="function">
    <text evidence="6">May be involved in iron transport and iron homeostasis.</text>
</comment>
<evidence type="ECO:0000313" key="8">
    <source>
        <dbReference type="Proteomes" id="UP000034182"/>
    </source>
</evidence>
<accession>A0A0G2EDY1</accession>
<keyword evidence="6" id="KW-0406">Ion transport</keyword>
<feature type="transmembrane region" description="Helical" evidence="6">
    <location>
        <begin position="128"/>
        <end position="150"/>
    </location>
</feature>
<comment type="subcellular location">
    <subcellularLocation>
        <location evidence="1 6">Membrane</location>
        <topology evidence="1 6">Multi-pass membrane protein</topology>
    </subcellularLocation>
</comment>
<name>A0A0G2EDY1_9PEZI</name>
<sequence length="271" mass="29669">MNLVAVERDWVIVIADGDEGALRVLNAQMRRIDLVCKLAGPFSIAMLDGAASTSLAILVNLGMNLFSIPVEYFAIARVYRTVPALRQPKRRPPPEARDGPVHHHYHRPGIGARLFAGIRGALDDVRAYFGHGAVLPSFAGALLYLTVLSFSGQMVTYLLSAGYGSVHIAVARTEVEAERRGAFSAVEASWQSAFELCSYASTVVFSRPDQFQWPVLLSCVAVFSAGGLYASFVRMRRGHLLHFSKCIEHRAAKPRQDGPAAYERLVQSPNV</sequence>
<keyword evidence="5 6" id="KW-0472">Membrane</keyword>
<dbReference type="EMBL" id="LAQI01000087">
    <property type="protein sequence ID" value="KKY21112.1"/>
    <property type="molecule type" value="Genomic_DNA"/>
</dbReference>
<dbReference type="Proteomes" id="UP000034182">
    <property type="component" value="Unassembled WGS sequence"/>
</dbReference>
<reference evidence="7 8" key="2">
    <citation type="submission" date="2015-05" db="EMBL/GenBank/DDBJ databases">
        <title>Distinctive expansion of gene families associated with plant cell wall degradation and secondary metabolism in the genomes of grapevine trunk pathogens.</title>
        <authorList>
            <person name="Lawrence D.P."/>
            <person name="Travadon R."/>
            <person name="Rolshausen P.E."/>
            <person name="Baumgartner K."/>
        </authorList>
    </citation>
    <scope>NUCLEOTIDE SEQUENCE [LARGE SCALE GENOMIC DNA]</scope>
    <source>
        <strain evidence="7">DS831</strain>
    </source>
</reference>
<evidence type="ECO:0000256" key="5">
    <source>
        <dbReference type="ARBA" id="ARBA00023136"/>
    </source>
</evidence>
<dbReference type="GO" id="GO:0016020">
    <property type="term" value="C:membrane"/>
    <property type="evidence" value="ECO:0007669"/>
    <property type="project" value="UniProtKB-SubCell"/>
</dbReference>
<dbReference type="Pfam" id="PF06963">
    <property type="entry name" value="FPN1"/>
    <property type="match status" value="2"/>
</dbReference>
<comment type="caution">
    <text evidence="7">The sequence shown here is derived from an EMBL/GenBank/DDBJ whole genome shotgun (WGS) entry which is preliminary data.</text>
</comment>
<reference evidence="7 8" key="1">
    <citation type="submission" date="2015-03" db="EMBL/GenBank/DDBJ databases">
        <authorList>
            <person name="Morales-Cruz A."/>
            <person name="Amrine K.C."/>
            <person name="Cantu D."/>
        </authorList>
    </citation>
    <scope>NUCLEOTIDE SEQUENCE [LARGE SCALE GENOMIC DNA]</scope>
    <source>
        <strain evidence="7">DS831</strain>
    </source>
</reference>
<organism evidence="7 8">
    <name type="scientific">Diplodia seriata</name>
    <dbReference type="NCBI Taxonomy" id="420778"/>
    <lineage>
        <taxon>Eukaryota</taxon>
        <taxon>Fungi</taxon>
        <taxon>Dikarya</taxon>
        <taxon>Ascomycota</taxon>
        <taxon>Pezizomycotina</taxon>
        <taxon>Dothideomycetes</taxon>
        <taxon>Dothideomycetes incertae sedis</taxon>
        <taxon>Botryosphaeriales</taxon>
        <taxon>Botryosphaeriaceae</taxon>
        <taxon>Diplodia</taxon>
    </lineage>
</organism>
<comment type="similarity">
    <text evidence="6">Belongs to the ferroportin (FP) (TC 2.A.100) family. SLC40A subfamily.</text>
</comment>
<keyword evidence="3 6" id="KW-0812">Transmembrane</keyword>